<feature type="chain" id="PRO_5001779093" evidence="1">
    <location>
        <begin position="18"/>
        <end position="96"/>
    </location>
</feature>
<accession>A0A084QAN7</accession>
<feature type="signal peptide" evidence="1">
    <location>
        <begin position="1"/>
        <end position="17"/>
    </location>
</feature>
<evidence type="ECO:0000256" key="1">
    <source>
        <dbReference type="SAM" id="SignalP"/>
    </source>
</evidence>
<dbReference type="EMBL" id="KL660878">
    <property type="protein sequence ID" value="KFA61022.1"/>
    <property type="molecule type" value="Genomic_DNA"/>
</dbReference>
<dbReference type="InParanoid" id="A0A084QAN7"/>
<keyword evidence="3" id="KW-1185">Reference proteome</keyword>
<evidence type="ECO:0000313" key="2">
    <source>
        <dbReference type="EMBL" id="KFA61022.1"/>
    </source>
</evidence>
<sequence length="96" mass="9916">MHVTSLLSLCMARALVASKYRGQLDFGEDPARTRFVGVPSPGKASTGKVGCSALGSMRLNALAFPSTCKQSNIGALVESVRGQGTLASLDDFAGVI</sequence>
<reference evidence="2 3" key="1">
    <citation type="journal article" date="2014" name="BMC Genomics">
        <title>Comparative genome sequencing reveals chemotype-specific gene clusters in the toxigenic black mold Stachybotrys.</title>
        <authorList>
            <person name="Semeiks J."/>
            <person name="Borek D."/>
            <person name="Otwinowski Z."/>
            <person name="Grishin N.V."/>
        </authorList>
    </citation>
    <scope>NUCLEOTIDE SEQUENCE [LARGE SCALE GENOMIC DNA]</scope>
    <source>
        <strain evidence="2 3">IBT 40285</strain>
    </source>
</reference>
<organism evidence="2 3">
    <name type="scientific">Stachybotrys chlorohalonatus (strain IBT 40285)</name>
    <dbReference type="NCBI Taxonomy" id="1283841"/>
    <lineage>
        <taxon>Eukaryota</taxon>
        <taxon>Fungi</taxon>
        <taxon>Dikarya</taxon>
        <taxon>Ascomycota</taxon>
        <taxon>Pezizomycotina</taxon>
        <taxon>Sordariomycetes</taxon>
        <taxon>Hypocreomycetidae</taxon>
        <taxon>Hypocreales</taxon>
        <taxon>Stachybotryaceae</taxon>
        <taxon>Stachybotrys</taxon>
    </lineage>
</organism>
<evidence type="ECO:0000313" key="3">
    <source>
        <dbReference type="Proteomes" id="UP000028524"/>
    </source>
</evidence>
<name>A0A084QAN7_STAC4</name>
<keyword evidence="1" id="KW-0732">Signal</keyword>
<dbReference type="Proteomes" id="UP000028524">
    <property type="component" value="Unassembled WGS sequence"/>
</dbReference>
<dbReference type="HOGENOM" id="CLU_2361113_0_0_1"/>
<proteinExistence type="predicted"/>
<dbReference type="AlphaFoldDB" id="A0A084QAN7"/>
<protein>
    <submittedName>
        <fullName evidence="2">Uncharacterized protein</fullName>
    </submittedName>
</protein>
<gene>
    <name evidence="2" type="ORF">S40285_10034</name>
</gene>